<feature type="transmembrane region" description="Helical" evidence="1">
    <location>
        <begin position="950"/>
        <end position="970"/>
    </location>
</feature>
<dbReference type="AlphaFoldDB" id="A0A7Z0LNF3"/>
<gene>
    <name evidence="2" type="ORF">HZS81_15420</name>
</gene>
<evidence type="ECO:0000313" key="3">
    <source>
        <dbReference type="Proteomes" id="UP000586119"/>
    </source>
</evidence>
<dbReference type="InterPro" id="IPR027463">
    <property type="entry name" value="AcrB_DN_DC_subdom"/>
</dbReference>
<feature type="transmembrane region" description="Helical" evidence="1">
    <location>
        <begin position="357"/>
        <end position="377"/>
    </location>
</feature>
<evidence type="ECO:0000256" key="1">
    <source>
        <dbReference type="SAM" id="Phobius"/>
    </source>
</evidence>
<reference evidence="2 3" key="1">
    <citation type="journal article" date="2015" name="Int. J. Syst. Evol. Microbiol.">
        <title>Halomonas salicampi sp. nov., a halotolerant and alkalitolerant bacterium isolated from a saltern soil.</title>
        <authorList>
            <person name="Lee J.C."/>
            <person name="Kim Y.S."/>
            <person name="Yun B.S."/>
            <person name="Whang K.S."/>
        </authorList>
    </citation>
    <scope>NUCLEOTIDE SEQUENCE [LARGE SCALE GENOMIC DNA]</scope>
    <source>
        <strain evidence="2 3">BH103</strain>
    </source>
</reference>
<dbReference type="SUPFAM" id="SSF82714">
    <property type="entry name" value="Multidrug efflux transporter AcrB TolC docking domain, DN and DC subdomains"/>
    <property type="match status" value="2"/>
</dbReference>
<feature type="transmembrane region" description="Helical" evidence="1">
    <location>
        <begin position="874"/>
        <end position="893"/>
    </location>
</feature>
<dbReference type="GO" id="GO:0005886">
    <property type="term" value="C:plasma membrane"/>
    <property type="evidence" value="ECO:0007669"/>
    <property type="project" value="TreeGrafter"/>
</dbReference>
<feature type="transmembrane region" description="Helical" evidence="1">
    <location>
        <begin position="459"/>
        <end position="479"/>
    </location>
</feature>
<keyword evidence="1" id="KW-0472">Membrane</keyword>
<dbReference type="PANTHER" id="PTHR32063:SF0">
    <property type="entry name" value="SWARMING MOTILITY PROTEIN SWRC"/>
    <property type="match status" value="1"/>
</dbReference>
<evidence type="ECO:0000313" key="2">
    <source>
        <dbReference type="EMBL" id="NYS62146.1"/>
    </source>
</evidence>
<protein>
    <submittedName>
        <fullName evidence="2">Efflux RND transporter permease subunit</fullName>
    </submittedName>
</protein>
<dbReference type="Gene3D" id="3.30.70.1320">
    <property type="entry name" value="Multidrug efflux transporter AcrB pore domain like"/>
    <property type="match status" value="1"/>
</dbReference>
<sequence>MRALINAAMAYSRTTLMLLVGIFLAGLAAWQTIPKEANPDVTIPLVYVSLSLEGVSPEDGERLLVRPMEQELRGIEGLRKFTAQSSEGHSSITLEFDAGFDPDTALSDVRERVDIARSSLPSEADEPRVNEVNVSEFPVLTIGLSGQLDTQERIAIARRMQEEIEGIADVLEVDIAGERENLLQIIVDPLVLNSYGVDFDVLFNLVNSNNRLVAAGSLDTGAGRAALKVPGIIESLDDVMNMPVKVDGDRVVTFGDVAWIQPTFKDPEGYARIDGQPALVLEISKRAGANIIATIDAVEDLFAQASSRLPEALKVTTILDQSTNVEDMLSELLNNVLTAVVLVLIVVVAVMGWRTSLLVGLTIPGAFLTGIMLIWALGFTLNVVVLFALILVAGMLVDGAIVVSELADRHLREGQSPHDAWLNAADRMSWPVIASTATTLVVFLPLLFWPGVVGQFMKYLPATVILCLLASLVMALLFLPTLGNIFTRRASIAPVASAPASTTALGRSYRSLLAGLLRHPAWVLLISVLLMAAVYTGYARFNHGVNFFPSVEPDSAQVLVRARGDLSVEETDAIVQRVERTFTGMSEVEALYARSFATPNEQLGNDVIGVLQFQFIDWYQRRPASVILDEMAERGGRIPGIILEFREQEMGPGGGKPIMLEVSANDPDITDSTVDALKEHMRTLGGFEDIQDNRSLPGVEWRIQVDREAATRMGADITTIGSVVQLLTTGLQIAEYRPAGVSDEVDIRVRLPENSRSLDQLKRLTINTPRGQVPITNFVEITPAPKVGTLHRIDGRRAITVEADLGSGYQATERLNALWEATDGEIPEGATINVAGEQEDQQESMQFLATAFVIAIALMALILVTQFNSFYQAALVLSAIVFSTAGVLIGLLVNGQAFGVVMVGMGIIALAGIVVNNNIVLIDTYNELRKQDMTPKDAALEAGCLRLRPVLLTAITTVLGLMPMVLGINVDLFSPSLGINAPSTQWWTQMSSAIAGGLTFATALTLLLTPCMLVLNHRAK</sequence>
<dbReference type="InterPro" id="IPR001036">
    <property type="entry name" value="Acrflvin-R"/>
</dbReference>
<dbReference type="Proteomes" id="UP000586119">
    <property type="component" value="Unassembled WGS sequence"/>
</dbReference>
<dbReference type="SUPFAM" id="SSF82866">
    <property type="entry name" value="Multidrug efflux transporter AcrB transmembrane domain"/>
    <property type="match status" value="2"/>
</dbReference>
<feature type="transmembrane region" description="Helical" evidence="1">
    <location>
        <begin position="428"/>
        <end position="447"/>
    </location>
</feature>
<dbReference type="PRINTS" id="PR00702">
    <property type="entry name" value="ACRIFLAVINRP"/>
</dbReference>
<keyword evidence="1" id="KW-1133">Transmembrane helix</keyword>
<dbReference type="GO" id="GO:0042910">
    <property type="term" value="F:xenobiotic transmembrane transporter activity"/>
    <property type="evidence" value="ECO:0007669"/>
    <property type="project" value="TreeGrafter"/>
</dbReference>
<comment type="caution">
    <text evidence="2">The sequence shown here is derived from an EMBL/GenBank/DDBJ whole genome shotgun (WGS) entry which is preliminary data.</text>
</comment>
<dbReference type="Gene3D" id="1.20.1640.10">
    <property type="entry name" value="Multidrug efflux transporter AcrB transmembrane domain"/>
    <property type="match status" value="2"/>
</dbReference>
<proteinExistence type="predicted"/>
<feature type="transmembrane region" description="Helical" evidence="1">
    <location>
        <begin position="990"/>
        <end position="1015"/>
    </location>
</feature>
<dbReference type="Gene3D" id="3.30.2090.10">
    <property type="entry name" value="Multidrug efflux transporter AcrB TolC docking domain, DN and DC subdomains"/>
    <property type="match status" value="2"/>
</dbReference>
<dbReference type="Gene3D" id="3.30.70.1430">
    <property type="entry name" value="Multidrug efflux transporter AcrB pore domain"/>
    <property type="match status" value="2"/>
</dbReference>
<feature type="transmembrane region" description="Helical" evidence="1">
    <location>
        <begin position="332"/>
        <end position="350"/>
    </location>
</feature>
<feature type="transmembrane region" description="Helical" evidence="1">
    <location>
        <begin position="383"/>
        <end position="407"/>
    </location>
</feature>
<dbReference type="SUPFAM" id="SSF82693">
    <property type="entry name" value="Multidrug efflux transporter AcrB pore domain, PN1, PN2, PC1 and PC2 subdomains"/>
    <property type="match status" value="2"/>
</dbReference>
<feature type="transmembrane region" description="Helical" evidence="1">
    <location>
        <begin position="520"/>
        <end position="538"/>
    </location>
</feature>
<dbReference type="Gene3D" id="3.30.70.1440">
    <property type="entry name" value="Multidrug efflux transporter AcrB pore domain"/>
    <property type="match status" value="1"/>
</dbReference>
<accession>A0A7Z0LNF3</accession>
<keyword evidence="1" id="KW-0812">Transmembrane</keyword>
<feature type="transmembrane region" description="Helical" evidence="1">
    <location>
        <begin position="847"/>
        <end position="867"/>
    </location>
</feature>
<dbReference type="RefSeq" id="WP_179931405.1">
    <property type="nucleotide sequence ID" value="NZ_JACCDF010000015.1"/>
</dbReference>
<feature type="transmembrane region" description="Helical" evidence="1">
    <location>
        <begin position="899"/>
        <end position="921"/>
    </location>
</feature>
<dbReference type="PANTHER" id="PTHR32063">
    <property type="match status" value="1"/>
</dbReference>
<name>A0A7Z0LNF3_9GAMM</name>
<keyword evidence="3" id="KW-1185">Reference proteome</keyword>
<dbReference type="Pfam" id="PF00873">
    <property type="entry name" value="ACR_tran"/>
    <property type="match status" value="1"/>
</dbReference>
<dbReference type="EMBL" id="JACCDF010000015">
    <property type="protein sequence ID" value="NYS62146.1"/>
    <property type="molecule type" value="Genomic_DNA"/>
</dbReference>
<organism evidence="2 3">
    <name type="scientific">Vreelandella salicampi</name>
    <dbReference type="NCBI Taxonomy" id="1449798"/>
    <lineage>
        <taxon>Bacteria</taxon>
        <taxon>Pseudomonadati</taxon>
        <taxon>Pseudomonadota</taxon>
        <taxon>Gammaproteobacteria</taxon>
        <taxon>Oceanospirillales</taxon>
        <taxon>Halomonadaceae</taxon>
        <taxon>Vreelandella</taxon>
    </lineage>
</organism>